<evidence type="ECO:0000313" key="3">
    <source>
        <dbReference type="EMBL" id="GAD88265.1"/>
    </source>
</evidence>
<keyword evidence="1" id="KW-0732">Signal</keyword>
<evidence type="ECO:0000256" key="1">
    <source>
        <dbReference type="SAM" id="SignalP"/>
    </source>
</evidence>
<dbReference type="InterPro" id="IPR002491">
    <property type="entry name" value="ABC_transptr_periplasmic_BD"/>
</dbReference>
<feature type="chain" id="PRO_5004737965" evidence="1">
    <location>
        <begin position="30"/>
        <end position="391"/>
    </location>
</feature>
<gene>
    <name evidence="3" type="ORF">VHA01S_004_00390</name>
</gene>
<keyword evidence="4" id="KW-1185">Reference proteome</keyword>
<protein>
    <submittedName>
        <fullName evidence="3">Putative iron-siderophore ABC transporter substrate-binding protein</fullName>
    </submittedName>
</protein>
<comment type="caution">
    <text evidence="3">The sequence shown here is derived from an EMBL/GenBank/DDBJ whole genome shotgun (WGS) entry which is preliminary data.</text>
</comment>
<dbReference type="PANTHER" id="PTHR30535">
    <property type="entry name" value="VITAMIN B12-BINDING PROTEIN"/>
    <property type="match status" value="1"/>
</dbReference>
<dbReference type="eggNOG" id="COG0614">
    <property type="taxonomic scope" value="Bacteria"/>
</dbReference>
<feature type="domain" description="Fe/B12 periplasmic-binding" evidence="2">
    <location>
        <begin position="42"/>
        <end position="360"/>
    </location>
</feature>
<dbReference type="Gene3D" id="3.40.50.1980">
    <property type="entry name" value="Nitrogenase molybdenum iron protein domain"/>
    <property type="match status" value="2"/>
</dbReference>
<reference evidence="3 4" key="1">
    <citation type="submission" date="2013-11" db="EMBL/GenBank/DDBJ databases">
        <title>Whole genome shotgun sequence of Vibrio halioticoli NBRC 102217.</title>
        <authorList>
            <person name="Isaki S."/>
            <person name="Kimura A."/>
            <person name="Ohji S."/>
            <person name="Hosoyama A."/>
            <person name="Fujita N."/>
            <person name="Hashimoto M."/>
            <person name="Hosoyama Y."/>
            <person name="Yamazoe A."/>
        </authorList>
    </citation>
    <scope>NUCLEOTIDE SEQUENCE [LARGE SCALE GENOMIC DNA]</scope>
    <source>
        <strain evidence="3 4">NBRC 102217</strain>
    </source>
</reference>
<feature type="signal peptide" evidence="1">
    <location>
        <begin position="1"/>
        <end position="29"/>
    </location>
</feature>
<evidence type="ECO:0000259" key="2">
    <source>
        <dbReference type="PROSITE" id="PS50983"/>
    </source>
</evidence>
<dbReference type="Proteomes" id="UP000017800">
    <property type="component" value="Unassembled WGS sequence"/>
</dbReference>
<dbReference type="EMBL" id="BAUJ01000004">
    <property type="protein sequence ID" value="GAD88265.1"/>
    <property type="molecule type" value="Genomic_DNA"/>
</dbReference>
<sequence length="391" mass="43853">MQIIMKNSIVKRLLLTGLACLLSSPVAFADTFPVTVTDVAGRTITIDHEPKNIAISTGRVFPLLDIVYQQEAAAHLVAWRDDMRTSAPSMYASYVKDYPKLKDLTQLGKIKSGEFDAERFIQMKDKPDLFIVDIVNVKLAEEEGLFDKLERAGIQVLVVDFRENPLKNTVQSVTSVATAVGRHEQGQKFAAYYQKHLDNLLAGLAKVPASELNKKVFIERSAGKRESCCETFAAGNMGDYVPFLKAVNIADKPLKGAFSGNMSAESLIIAQPDIYIMQTTGWVDKNGDPKAGIPLGYNPNEDAIISATNKLLQRTWMRPTPAYQNKQVYSIYMPFYNSPYNLVALEYFAKWFYPEQFKNLDPEQTFEEMNQTLANRTVTGIFGQDNFKVIQ</sequence>
<evidence type="ECO:0000313" key="4">
    <source>
        <dbReference type="Proteomes" id="UP000017800"/>
    </source>
</evidence>
<organism evidence="3 4">
    <name type="scientific">Vibrio halioticoli NBRC 102217</name>
    <dbReference type="NCBI Taxonomy" id="1219072"/>
    <lineage>
        <taxon>Bacteria</taxon>
        <taxon>Pseudomonadati</taxon>
        <taxon>Pseudomonadota</taxon>
        <taxon>Gammaproteobacteria</taxon>
        <taxon>Vibrionales</taxon>
        <taxon>Vibrionaceae</taxon>
        <taxon>Vibrio</taxon>
    </lineage>
</organism>
<dbReference type="InterPro" id="IPR050902">
    <property type="entry name" value="ABC_Transporter_SBP"/>
</dbReference>
<name>V5HFH1_9VIBR</name>
<accession>V5HFH1</accession>
<dbReference type="AlphaFoldDB" id="V5HFH1"/>
<dbReference type="PANTHER" id="PTHR30535:SF34">
    <property type="entry name" value="MOLYBDATE-BINDING PROTEIN MOLA"/>
    <property type="match status" value="1"/>
</dbReference>
<dbReference type="SUPFAM" id="SSF53807">
    <property type="entry name" value="Helical backbone' metal receptor"/>
    <property type="match status" value="1"/>
</dbReference>
<proteinExistence type="predicted"/>
<dbReference type="PROSITE" id="PS50983">
    <property type="entry name" value="FE_B12_PBP"/>
    <property type="match status" value="1"/>
</dbReference>